<feature type="transmembrane region" description="Helical" evidence="1">
    <location>
        <begin position="45"/>
        <end position="64"/>
    </location>
</feature>
<feature type="transmembrane region" description="Helical" evidence="1">
    <location>
        <begin position="12"/>
        <end position="33"/>
    </location>
</feature>
<protein>
    <submittedName>
        <fullName evidence="2">PEP-CTERM protein-sorting domain-containing protein</fullName>
    </submittedName>
</protein>
<gene>
    <name evidence="2" type="ORF">SAMN05421739_1092</name>
</gene>
<reference evidence="3" key="1">
    <citation type="submission" date="2016-10" db="EMBL/GenBank/DDBJ databases">
        <authorList>
            <person name="Varghese N."/>
            <person name="Submissions S."/>
        </authorList>
    </citation>
    <scope>NUCLEOTIDE SEQUENCE [LARGE SCALE GENOMIC DNA]</scope>
    <source>
        <strain evidence="3">LP51</strain>
    </source>
</reference>
<keyword evidence="1" id="KW-0472">Membrane</keyword>
<evidence type="ECO:0000256" key="1">
    <source>
        <dbReference type="SAM" id="Phobius"/>
    </source>
</evidence>
<keyword evidence="1" id="KW-1133">Transmembrane helix</keyword>
<evidence type="ECO:0000313" key="3">
    <source>
        <dbReference type="Proteomes" id="UP000198724"/>
    </source>
</evidence>
<accession>A0A1I2YM79</accession>
<keyword evidence="1" id="KW-0812">Transmembrane</keyword>
<dbReference type="Proteomes" id="UP000198724">
    <property type="component" value="Unassembled WGS sequence"/>
</dbReference>
<evidence type="ECO:0000313" key="2">
    <source>
        <dbReference type="EMBL" id="SFH26647.1"/>
    </source>
</evidence>
<dbReference type="RefSeq" id="WP_092104839.1">
    <property type="nucleotide sequence ID" value="NZ_FOOT01000009.1"/>
</dbReference>
<name>A0A1I2YM79_9BACT</name>
<dbReference type="STRING" id="1436961.SAMN05421739_1092"/>
<sequence>MASTFRDIWLAINSVLTMINSTLLAIILGGSLYNHKKKQYAKVPLIANIILLLVLGTVAGAYFYKSFIAE</sequence>
<proteinExistence type="predicted"/>
<organism evidence="2 3">
    <name type="scientific">Pontibacter chinhatensis</name>
    <dbReference type="NCBI Taxonomy" id="1436961"/>
    <lineage>
        <taxon>Bacteria</taxon>
        <taxon>Pseudomonadati</taxon>
        <taxon>Bacteroidota</taxon>
        <taxon>Cytophagia</taxon>
        <taxon>Cytophagales</taxon>
        <taxon>Hymenobacteraceae</taxon>
        <taxon>Pontibacter</taxon>
    </lineage>
</organism>
<keyword evidence="3" id="KW-1185">Reference proteome</keyword>
<dbReference type="EMBL" id="FOOT01000009">
    <property type="protein sequence ID" value="SFH26647.1"/>
    <property type="molecule type" value="Genomic_DNA"/>
</dbReference>
<dbReference type="AlphaFoldDB" id="A0A1I2YM79"/>
<dbReference type="OrthoDB" id="853776at2"/>